<dbReference type="PANTHER" id="PTHR30093">
    <property type="entry name" value="GENERAL SECRETION PATHWAY PROTEIN G"/>
    <property type="match status" value="1"/>
</dbReference>
<evidence type="ECO:0000256" key="1">
    <source>
        <dbReference type="ARBA" id="ARBA00004167"/>
    </source>
</evidence>
<keyword evidence="2" id="KW-0488">Methylation</keyword>
<name>A0A2Z4Y4U9_SUMC1</name>
<dbReference type="EMBL" id="CP030759">
    <property type="protein sequence ID" value="AXA35543.1"/>
    <property type="molecule type" value="Genomic_DNA"/>
</dbReference>
<dbReference type="GO" id="GO:0015627">
    <property type="term" value="C:type II protein secretion system complex"/>
    <property type="evidence" value="ECO:0007669"/>
    <property type="project" value="InterPro"/>
</dbReference>
<keyword evidence="3 6" id="KW-0812">Transmembrane</keyword>
<evidence type="ECO:0000256" key="4">
    <source>
        <dbReference type="ARBA" id="ARBA00022989"/>
    </source>
</evidence>
<evidence type="ECO:0000313" key="8">
    <source>
        <dbReference type="Proteomes" id="UP000262583"/>
    </source>
</evidence>
<evidence type="ECO:0000313" key="7">
    <source>
        <dbReference type="EMBL" id="AXA35543.1"/>
    </source>
</evidence>
<evidence type="ECO:0000256" key="3">
    <source>
        <dbReference type="ARBA" id="ARBA00022692"/>
    </source>
</evidence>
<evidence type="ECO:0000256" key="6">
    <source>
        <dbReference type="SAM" id="Phobius"/>
    </source>
</evidence>
<sequence>MQMRGFTLIELLIVVAIIAILAAIAVPNFLEAQTRSKVSRVKSDMRATATALEAYAVDHNAYPPPIAYEGPAPFSVKDPTDDPEEGFTPYRLTTPVAYISSLPIDVFEVAEEGEHPKKVSWHYAEQRTCEALGEPDHLRNIAEELTVGNPSGIRWMLFSHGPNLEHDEDPPLVHYDPTNGTVSRGDIYCFGPGVGLR</sequence>
<dbReference type="NCBIfam" id="TIGR02532">
    <property type="entry name" value="IV_pilin_GFxxxE"/>
    <property type="match status" value="1"/>
</dbReference>
<dbReference type="PRINTS" id="PR00813">
    <property type="entry name" value="BCTERIALGSPG"/>
</dbReference>
<dbReference type="GO" id="GO:0016020">
    <property type="term" value="C:membrane"/>
    <property type="evidence" value="ECO:0007669"/>
    <property type="project" value="UniProtKB-SubCell"/>
</dbReference>
<dbReference type="Gene3D" id="3.30.700.10">
    <property type="entry name" value="Glycoprotein, Type 4 Pilin"/>
    <property type="match status" value="1"/>
</dbReference>
<dbReference type="InterPro" id="IPR045584">
    <property type="entry name" value="Pilin-like"/>
</dbReference>
<dbReference type="InterPro" id="IPR012902">
    <property type="entry name" value="N_methyl_site"/>
</dbReference>
<dbReference type="InterPro" id="IPR000983">
    <property type="entry name" value="Bac_GSPG_pilin"/>
</dbReference>
<dbReference type="KEGG" id="schv:BRCON_0766"/>
<dbReference type="SUPFAM" id="SSF54523">
    <property type="entry name" value="Pili subunits"/>
    <property type="match status" value="1"/>
</dbReference>
<dbReference type="AlphaFoldDB" id="A0A2Z4Y4U9"/>
<dbReference type="GO" id="GO:0015628">
    <property type="term" value="P:protein secretion by the type II secretion system"/>
    <property type="evidence" value="ECO:0007669"/>
    <property type="project" value="InterPro"/>
</dbReference>
<evidence type="ECO:0000256" key="2">
    <source>
        <dbReference type="ARBA" id="ARBA00022481"/>
    </source>
</evidence>
<dbReference type="PROSITE" id="PS00409">
    <property type="entry name" value="PROKAR_NTER_METHYL"/>
    <property type="match status" value="1"/>
</dbReference>
<keyword evidence="5 6" id="KW-0472">Membrane</keyword>
<dbReference type="Proteomes" id="UP000262583">
    <property type="component" value="Chromosome"/>
</dbReference>
<accession>A0A2Z4Y4U9</accession>
<proteinExistence type="predicted"/>
<dbReference type="PANTHER" id="PTHR30093:SF44">
    <property type="entry name" value="TYPE II SECRETION SYSTEM CORE PROTEIN G"/>
    <property type="match status" value="1"/>
</dbReference>
<gene>
    <name evidence="7" type="ORF">BRCON_0766</name>
</gene>
<comment type="subcellular location">
    <subcellularLocation>
        <location evidence="1">Membrane</location>
        <topology evidence="1">Single-pass membrane protein</topology>
    </subcellularLocation>
</comment>
<keyword evidence="4 6" id="KW-1133">Transmembrane helix</keyword>
<reference evidence="7 8" key="1">
    <citation type="submission" date="2018-05" db="EMBL/GenBank/DDBJ databases">
        <title>A metagenomic window into the 2 km-deep terrestrial subsurface aquifer revealed taxonomically and functionally diverse microbial community comprising novel uncultured bacterial lineages.</title>
        <authorList>
            <person name="Kadnikov V.V."/>
            <person name="Mardanov A.V."/>
            <person name="Beletsky A.V."/>
            <person name="Banks D."/>
            <person name="Pimenov N.V."/>
            <person name="Frank Y.A."/>
            <person name="Karnachuk O.V."/>
            <person name="Ravin N.V."/>
        </authorList>
    </citation>
    <scope>NUCLEOTIDE SEQUENCE [LARGE SCALE GENOMIC DNA]</scope>
    <source>
        <strain evidence="7">BY</strain>
    </source>
</reference>
<evidence type="ECO:0000256" key="5">
    <source>
        <dbReference type="ARBA" id="ARBA00023136"/>
    </source>
</evidence>
<protein>
    <submittedName>
        <fullName evidence="7">Type IV pilin PilA</fullName>
    </submittedName>
</protein>
<feature type="transmembrane region" description="Helical" evidence="6">
    <location>
        <begin position="6"/>
        <end position="30"/>
    </location>
</feature>
<dbReference type="Pfam" id="PF07963">
    <property type="entry name" value="N_methyl"/>
    <property type="match status" value="1"/>
</dbReference>
<organism evidence="7 8">
    <name type="scientific">Sumerlaea chitinivorans</name>
    <dbReference type="NCBI Taxonomy" id="2250252"/>
    <lineage>
        <taxon>Bacteria</taxon>
        <taxon>Candidatus Sumerlaeota</taxon>
        <taxon>Candidatus Sumerlaeia</taxon>
        <taxon>Candidatus Sumerlaeales</taxon>
        <taxon>Candidatus Sumerlaeaceae</taxon>
        <taxon>Candidatus Sumerlaea</taxon>
    </lineage>
</organism>